<dbReference type="Proteomes" id="UP001142592">
    <property type="component" value="Unassembled WGS sequence"/>
</dbReference>
<comment type="caution">
    <text evidence="2">The sequence shown here is derived from an EMBL/GenBank/DDBJ whole genome shotgun (WGS) entry which is preliminary data.</text>
</comment>
<sequence>MINNYDKIANYYDSLSRLVFGKSQVNAQINQLKSITKNSSILIVGGGTGWILEEIGKRHPSGLKITYVEISAKMLVLSKDRDYGANSVLFIHSSIEDFNLEDHFNIILTPFLFDNFAQERCHLVFQKLDLRLNKDGLWFLVDFTTQPKSGKWWKKLFLKVMYKFFGLISDVEACNLVDMSPYFNDAGYKIIEERSYYGQFIKALIYQK</sequence>
<gene>
    <name evidence="2" type="ORF">OQZ29_14180</name>
</gene>
<evidence type="ECO:0000259" key="1">
    <source>
        <dbReference type="Pfam" id="PF13649"/>
    </source>
</evidence>
<dbReference type="PROSITE" id="PS01330">
    <property type="entry name" value="PABS_1"/>
    <property type="match status" value="1"/>
</dbReference>
<keyword evidence="3" id="KW-1185">Reference proteome</keyword>
<reference evidence="2" key="1">
    <citation type="submission" date="2022-11" db="EMBL/GenBank/DDBJ databases">
        <authorList>
            <person name="Graham C."/>
            <person name="Newman J.D."/>
        </authorList>
    </citation>
    <scope>NUCLEOTIDE SEQUENCE</scope>
    <source>
        <strain evidence="2">DSM 19486</strain>
    </source>
</reference>
<dbReference type="AlphaFoldDB" id="A0A9X3I9J5"/>
<dbReference type="RefSeq" id="WP_266269959.1">
    <property type="nucleotide sequence ID" value="NZ_JAPJUH010000004.1"/>
</dbReference>
<dbReference type="SUPFAM" id="SSF53335">
    <property type="entry name" value="S-adenosyl-L-methionine-dependent methyltransferases"/>
    <property type="match status" value="1"/>
</dbReference>
<accession>A0A9X3I9J5</accession>
<evidence type="ECO:0000313" key="2">
    <source>
        <dbReference type="EMBL" id="MCX3265901.1"/>
    </source>
</evidence>
<proteinExistence type="predicted"/>
<evidence type="ECO:0000313" key="3">
    <source>
        <dbReference type="Proteomes" id="UP001142592"/>
    </source>
</evidence>
<keyword evidence="2" id="KW-0808">Transferase</keyword>
<organism evidence="2 3">
    <name type="scientific">Pedobacter agri</name>
    <dbReference type="NCBI Taxonomy" id="454586"/>
    <lineage>
        <taxon>Bacteria</taxon>
        <taxon>Pseudomonadati</taxon>
        <taxon>Bacteroidota</taxon>
        <taxon>Sphingobacteriia</taxon>
        <taxon>Sphingobacteriales</taxon>
        <taxon>Sphingobacteriaceae</taxon>
        <taxon>Pedobacter</taxon>
    </lineage>
</organism>
<name>A0A9X3I9J5_9SPHI</name>
<dbReference type="EMBL" id="JAPJUH010000004">
    <property type="protein sequence ID" value="MCX3265901.1"/>
    <property type="molecule type" value="Genomic_DNA"/>
</dbReference>
<dbReference type="GO" id="GO:0008168">
    <property type="term" value="F:methyltransferase activity"/>
    <property type="evidence" value="ECO:0007669"/>
    <property type="project" value="UniProtKB-KW"/>
</dbReference>
<dbReference type="InterPro" id="IPR041698">
    <property type="entry name" value="Methyltransf_25"/>
</dbReference>
<dbReference type="Pfam" id="PF13649">
    <property type="entry name" value="Methyltransf_25"/>
    <property type="match status" value="1"/>
</dbReference>
<keyword evidence="2" id="KW-0489">Methyltransferase</keyword>
<dbReference type="GO" id="GO:0032259">
    <property type="term" value="P:methylation"/>
    <property type="evidence" value="ECO:0007669"/>
    <property type="project" value="UniProtKB-KW"/>
</dbReference>
<dbReference type="InterPro" id="IPR030373">
    <property type="entry name" value="PABS_CS"/>
</dbReference>
<dbReference type="Gene3D" id="3.40.50.150">
    <property type="entry name" value="Vaccinia Virus protein VP39"/>
    <property type="match status" value="1"/>
</dbReference>
<feature type="domain" description="Methyltransferase" evidence="1">
    <location>
        <begin position="41"/>
        <end position="136"/>
    </location>
</feature>
<dbReference type="CDD" id="cd02440">
    <property type="entry name" value="AdoMet_MTases"/>
    <property type="match status" value="1"/>
</dbReference>
<protein>
    <submittedName>
        <fullName evidence="2">Class I SAM-dependent methyltransferase</fullName>
    </submittedName>
</protein>
<dbReference type="InterPro" id="IPR029063">
    <property type="entry name" value="SAM-dependent_MTases_sf"/>
</dbReference>